<dbReference type="Proteomes" id="UP000729701">
    <property type="component" value="Unassembled WGS sequence"/>
</dbReference>
<organism evidence="10 11">
    <name type="scientific">Cyanomargarita calcarea GSE-NOS-MK-12-04C</name>
    <dbReference type="NCBI Taxonomy" id="2839659"/>
    <lineage>
        <taxon>Bacteria</taxon>
        <taxon>Bacillati</taxon>
        <taxon>Cyanobacteriota</taxon>
        <taxon>Cyanophyceae</taxon>
        <taxon>Nostocales</taxon>
        <taxon>Cyanomargaritaceae</taxon>
        <taxon>Cyanomargarita</taxon>
    </lineage>
</organism>
<proteinExistence type="predicted"/>
<dbReference type="Gene3D" id="3.90.550.10">
    <property type="entry name" value="Spore Coat Polysaccharide Biosynthesis Protein SpsA, Chain A"/>
    <property type="match status" value="1"/>
</dbReference>
<dbReference type="AlphaFoldDB" id="A0A951USJ4"/>
<keyword evidence="6 9" id="KW-0812">Transmembrane</keyword>
<reference evidence="10" key="1">
    <citation type="submission" date="2021-05" db="EMBL/GenBank/DDBJ databases">
        <authorList>
            <person name="Pietrasiak N."/>
            <person name="Ward R."/>
            <person name="Stajich J.E."/>
            <person name="Kurbessoian T."/>
        </authorList>
    </citation>
    <scope>NUCLEOTIDE SEQUENCE</scope>
    <source>
        <strain evidence="10">GSE-NOS-MK-12-04C</strain>
    </source>
</reference>
<accession>A0A951USJ4</accession>
<reference evidence="10" key="2">
    <citation type="journal article" date="2022" name="Microbiol. Resour. Announc.">
        <title>Metagenome Sequencing to Explore Phylogenomics of Terrestrial Cyanobacteria.</title>
        <authorList>
            <person name="Ward R.D."/>
            <person name="Stajich J.E."/>
            <person name="Johansen J.R."/>
            <person name="Huntemann M."/>
            <person name="Clum A."/>
            <person name="Foster B."/>
            <person name="Foster B."/>
            <person name="Roux S."/>
            <person name="Palaniappan K."/>
            <person name="Varghese N."/>
            <person name="Mukherjee S."/>
            <person name="Reddy T.B.K."/>
            <person name="Daum C."/>
            <person name="Copeland A."/>
            <person name="Chen I.A."/>
            <person name="Ivanova N.N."/>
            <person name="Kyrpides N.C."/>
            <person name="Shapiro N."/>
            <person name="Eloe-Fadrosh E.A."/>
            <person name="Pietrasiak N."/>
        </authorList>
    </citation>
    <scope>NUCLEOTIDE SEQUENCE</scope>
    <source>
        <strain evidence="10">GSE-NOS-MK-12-04C</strain>
    </source>
</reference>
<evidence type="ECO:0000256" key="3">
    <source>
        <dbReference type="ARBA" id="ARBA00004991"/>
    </source>
</evidence>
<comment type="pathway">
    <text evidence="2">Lipid metabolism; sphingolipid metabolism.</text>
</comment>
<dbReference type="Pfam" id="PF13506">
    <property type="entry name" value="Glyco_transf_21"/>
    <property type="match status" value="1"/>
</dbReference>
<protein>
    <submittedName>
        <fullName evidence="10">Bacteriohopanetetrol glucosamine biosynthesis glycosyltransferase HpnI</fullName>
    </submittedName>
</protein>
<sequence length="384" mass="43199">MLPNLFLTIDALFIFLCIIAIWFYCYAIYGAWDLFGQSQTIDGEFHPPVTILKPICGLDTDAYENLASFCHQDYPEYQIIFAVQNPNDPSIEIVQKLIQEYSAQDIQLIVRDSAIGGNPKVNNLANTSDCAKHDIWLIADSDIRVSKNYLQEVIQPFQDLQVGVITCPYRSIVKGWVAIIEALGTACEFHPGVLVARKLEGIKFACGSTIAIRKSVWSEIGGWKAIADYLADDFQLGYQPAALGYKVVLSHYVVEHVPASNSLVESLQRQIRWSKGIRVSRPWGYLGTIFTNGTIISLLLVMITKGAVWSLVLMAVVFATRMTMAWVVGAWALKDHSAQRFWWLMPLRDLLSFAVWLCGFVGNTIEWRGQKLKLNRDGKLDINV</sequence>
<evidence type="ECO:0000256" key="9">
    <source>
        <dbReference type="SAM" id="Phobius"/>
    </source>
</evidence>
<dbReference type="GO" id="GO:0016020">
    <property type="term" value="C:membrane"/>
    <property type="evidence" value="ECO:0007669"/>
    <property type="project" value="UniProtKB-SubCell"/>
</dbReference>
<evidence type="ECO:0000256" key="7">
    <source>
        <dbReference type="ARBA" id="ARBA00022989"/>
    </source>
</evidence>
<comment type="caution">
    <text evidence="10">The sequence shown here is derived from an EMBL/GenBank/DDBJ whole genome shotgun (WGS) entry which is preliminary data.</text>
</comment>
<dbReference type="NCBIfam" id="TIGR03472">
    <property type="entry name" value="HpnI"/>
    <property type="match status" value="1"/>
</dbReference>
<evidence type="ECO:0000256" key="8">
    <source>
        <dbReference type="ARBA" id="ARBA00023136"/>
    </source>
</evidence>
<keyword evidence="7 9" id="KW-1133">Transmembrane helix</keyword>
<dbReference type="PANTHER" id="PTHR12726:SF0">
    <property type="entry name" value="CERAMIDE GLUCOSYLTRANSFERASE"/>
    <property type="match status" value="1"/>
</dbReference>
<comment type="subcellular location">
    <subcellularLocation>
        <location evidence="1">Membrane</location>
        <topology evidence="1">Multi-pass membrane protein</topology>
    </subcellularLocation>
</comment>
<dbReference type="InterPro" id="IPR025993">
    <property type="entry name" value="Ceramide_glucosylTrfase"/>
</dbReference>
<evidence type="ECO:0000313" key="10">
    <source>
        <dbReference type="EMBL" id="MBW4668743.1"/>
    </source>
</evidence>
<evidence type="ECO:0000313" key="11">
    <source>
        <dbReference type="Proteomes" id="UP000729701"/>
    </source>
</evidence>
<evidence type="ECO:0000256" key="5">
    <source>
        <dbReference type="ARBA" id="ARBA00022679"/>
    </source>
</evidence>
<evidence type="ECO:0000256" key="6">
    <source>
        <dbReference type="ARBA" id="ARBA00022692"/>
    </source>
</evidence>
<feature type="transmembrane region" description="Helical" evidence="9">
    <location>
        <begin position="6"/>
        <end position="29"/>
    </location>
</feature>
<feature type="transmembrane region" description="Helical" evidence="9">
    <location>
        <begin position="283"/>
        <end position="303"/>
    </location>
</feature>
<name>A0A951USJ4_9CYAN</name>
<dbReference type="InterPro" id="IPR017835">
    <property type="entry name" value="Hopen-assoc_HpnI"/>
</dbReference>
<comment type="pathway">
    <text evidence="3">Sphingolipid metabolism.</text>
</comment>
<dbReference type="CDD" id="cd02520">
    <property type="entry name" value="Glucosylceramide_synthase"/>
    <property type="match status" value="1"/>
</dbReference>
<gene>
    <name evidence="10" type="primary">hpnI</name>
    <name evidence="10" type="ORF">KME60_15270</name>
</gene>
<dbReference type="EMBL" id="JAHHGZ010000015">
    <property type="protein sequence ID" value="MBW4668743.1"/>
    <property type="molecule type" value="Genomic_DNA"/>
</dbReference>
<keyword evidence="5" id="KW-0808">Transferase</keyword>
<dbReference type="GO" id="GO:0006679">
    <property type="term" value="P:glucosylceramide biosynthetic process"/>
    <property type="evidence" value="ECO:0007669"/>
    <property type="project" value="TreeGrafter"/>
</dbReference>
<evidence type="ECO:0000256" key="2">
    <source>
        <dbReference type="ARBA" id="ARBA00004760"/>
    </source>
</evidence>
<evidence type="ECO:0000256" key="4">
    <source>
        <dbReference type="ARBA" id="ARBA00022676"/>
    </source>
</evidence>
<keyword evidence="4" id="KW-0328">Glycosyltransferase</keyword>
<dbReference type="PANTHER" id="PTHR12726">
    <property type="entry name" value="CERAMIDE GLUCOSYLTRANSFERASE"/>
    <property type="match status" value="1"/>
</dbReference>
<dbReference type="InterPro" id="IPR029044">
    <property type="entry name" value="Nucleotide-diphossugar_trans"/>
</dbReference>
<evidence type="ECO:0000256" key="1">
    <source>
        <dbReference type="ARBA" id="ARBA00004141"/>
    </source>
</evidence>
<keyword evidence="8 9" id="KW-0472">Membrane</keyword>
<feature type="transmembrane region" description="Helical" evidence="9">
    <location>
        <begin position="309"/>
        <end position="333"/>
    </location>
</feature>
<dbReference type="GO" id="GO:0008120">
    <property type="term" value="F:ceramide glucosyltransferase activity"/>
    <property type="evidence" value="ECO:0007669"/>
    <property type="project" value="TreeGrafter"/>
</dbReference>
<dbReference type="SUPFAM" id="SSF53448">
    <property type="entry name" value="Nucleotide-diphospho-sugar transferases"/>
    <property type="match status" value="1"/>
</dbReference>